<evidence type="ECO:0000313" key="3">
    <source>
        <dbReference type="Proteomes" id="UP000650081"/>
    </source>
</evidence>
<dbReference type="PROSITE" id="PS51664">
    <property type="entry name" value="YCAO"/>
    <property type="match status" value="1"/>
</dbReference>
<dbReference type="RefSeq" id="WP_187466129.1">
    <property type="nucleotide sequence ID" value="NZ_JACSIT010000085.1"/>
</dbReference>
<dbReference type="InterPro" id="IPR003776">
    <property type="entry name" value="YcaO-like_dom"/>
</dbReference>
<dbReference type="PANTHER" id="PTHR37809">
    <property type="entry name" value="RIBOSOMAL PROTEIN S12 METHYLTHIOTRANSFERASE ACCESSORY FACTOR YCAO"/>
    <property type="match status" value="1"/>
</dbReference>
<evidence type="ECO:0000259" key="1">
    <source>
        <dbReference type="PROSITE" id="PS51664"/>
    </source>
</evidence>
<proteinExistence type="predicted"/>
<organism evidence="2 3">
    <name type="scientific">Neolewinella lacunae</name>
    <dbReference type="NCBI Taxonomy" id="1517758"/>
    <lineage>
        <taxon>Bacteria</taxon>
        <taxon>Pseudomonadati</taxon>
        <taxon>Bacteroidota</taxon>
        <taxon>Saprospiria</taxon>
        <taxon>Saprospirales</taxon>
        <taxon>Lewinellaceae</taxon>
        <taxon>Neolewinella</taxon>
    </lineage>
</organism>
<accession>A0A923PMP9</accession>
<evidence type="ECO:0000313" key="2">
    <source>
        <dbReference type="EMBL" id="MBC6994038.1"/>
    </source>
</evidence>
<comment type="caution">
    <text evidence="2">The sequence shown here is derived from an EMBL/GenBank/DDBJ whole genome shotgun (WGS) entry which is preliminary data.</text>
</comment>
<name>A0A923PMP9_9BACT</name>
<dbReference type="InterPro" id="IPR027624">
    <property type="entry name" value="TOMM_cyclo_SagD"/>
</dbReference>
<dbReference type="AlphaFoldDB" id="A0A923PMP9"/>
<dbReference type="PANTHER" id="PTHR37809:SF1">
    <property type="entry name" value="RIBOSOMAL PROTEIN S12 METHYLTHIOTRANSFERASE ACCESSORY FACTOR YCAO"/>
    <property type="match status" value="1"/>
</dbReference>
<dbReference type="Gene3D" id="3.30.160.660">
    <property type="match status" value="1"/>
</dbReference>
<gene>
    <name evidence="2" type="ORF">H9S92_07685</name>
</gene>
<feature type="domain" description="YcaO" evidence="1">
    <location>
        <begin position="62"/>
        <end position="433"/>
    </location>
</feature>
<keyword evidence="3" id="KW-1185">Reference proteome</keyword>
<reference evidence="2" key="1">
    <citation type="submission" date="2020-08" db="EMBL/GenBank/DDBJ databases">
        <title>Lewinella bacteria from marine environments.</title>
        <authorList>
            <person name="Zhong Y."/>
        </authorList>
    </citation>
    <scope>NUCLEOTIDE SEQUENCE</scope>
    <source>
        <strain evidence="2">KCTC 42187</strain>
    </source>
</reference>
<dbReference type="Proteomes" id="UP000650081">
    <property type="component" value="Unassembled WGS sequence"/>
</dbReference>
<dbReference type="Pfam" id="PF02624">
    <property type="entry name" value="YcaO"/>
    <property type="match status" value="1"/>
</dbReference>
<protein>
    <submittedName>
        <fullName evidence="2">YcaO-like family protein</fullName>
    </submittedName>
</protein>
<dbReference type="Gene3D" id="3.30.40.250">
    <property type="match status" value="1"/>
</dbReference>
<dbReference type="EMBL" id="JACSIT010000085">
    <property type="protein sequence ID" value="MBC6994038.1"/>
    <property type="molecule type" value="Genomic_DNA"/>
</dbReference>
<dbReference type="NCBIfam" id="TIGR03604">
    <property type="entry name" value="TOMM_cyclo_SagD"/>
    <property type="match status" value="1"/>
</dbReference>
<dbReference type="Gene3D" id="3.30.1330.230">
    <property type="match status" value="1"/>
</dbReference>
<sequence>MVDTRKSGLRNGLKLISPELGVLQHIFRLPRMDYDPKLVSFGVWPGDSTKVGGFKFSGRSSGCAPNWDNAILTTVGEVVERYCPAFYNRESLVFGSYEQLKERGAFSPREIALYHEKQYEKFDFPIIPFTEKSEVNWVECWDIGCGRKVLYPGSLIYIPWVEEEEWVAVTSSTGMAGHVNEHAAILNGLYENIERDSFTITWMQWLDVPKILIDREIRAYLDEKFPSNFEFHFLDVNLDLGVPAVFGFCFGESDFGKFVAVGSAARSTYADALKKVANEIGQAISYFRYLLGEMPDWVPDDNFDDIMNFEEHSIFYQKRPDLWHVFDRWRFKDAEKKINFYEKRTNTDREEIRRITKLLDDKGYSVLCKDLSTPDVRQAGFCSLRVIVPQLIEMAGSYAHYFSGGRRLYEVPEKLGYLVRDFDQLNPYPHPFP</sequence>